<reference evidence="8" key="1">
    <citation type="journal article" date="2020" name="Stud. Mycol.">
        <title>101 Dothideomycetes genomes: a test case for predicting lifestyles and emergence of pathogens.</title>
        <authorList>
            <person name="Haridas S."/>
            <person name="Albert R."/>
            <person name="Binder M."/>
            <person name="Bloem J."/>
            <person name="Labutti K."/>
            <person name="Salamov A."/>
            <person name="Andreopoulos B."/>
            <person name="Baker S."/>
            <person name="Barry K."/>
            <person name="Bills G."/>
            <person name="Bluhm B."/>
            <person name="Cannon C."/>
            <person name="Castanera R."/>
            <person name="Culley D."/>
            <person name="Daum C."/>
            <person name="Ezra D."/>
            <person name="Gonzalez J."/>
            <person name="Henrissat B."/>
            <person name="Kuo A."/>
            <person name="Liang C."/>
            <person name="Lipzen A."/>
            <person name="Lutzoni F."/>
            <person name="Magnuson J."/>
            <person name="Mondo S."/>
            <person name="Nolan M."/>
            <person name="Ohm R."/>
            <person name="Pangilinan J."/>
            <person name="Park H.-J."/>
            <person name="Ramirez L."/>
            <person name="Alfaro M."/>
            <person name="Sun H."/>
            <person name="Tritt A."/>
            <person name="Yoshinaga Y."/>
            <person name="Zwiers L.-H."/>
            <person name="Turgeon B."/>
            <person name="Goodwin S."/>
            <person name="Spatafora J."/>
            <person name="Crous P."/>
            <person name="Grigoriev I."/>
        </authorList>
    </citation>
    <scope>NUCLEOTIDE SEQUENCE</scope>
    <source>
        <strain evidence="8">CBS 627.86</strain>
    </source>
</reference>
<dbReference type="Proteomes" id="UP000799770">
    <property type="component" value="Unassembled WGS sequence"/>
</dbReference>
<dbReference type="Pfam" id="PF03169">
    <property type="entry name" value="OPT"/>
    <property type="match status" value="1"/>
</dbReference>
<feature type="transmembrane region" description="Helical" evidence="7">
    <location>
        <begin position="105"/>
        <end position="126"/>
    </location>
</feature>
<proteinExistence type="inferred from homology"/>
<dbReference type="PANTHER" id="PTHR31645">
    <property type="entry name" value="OLIGOPEPTIDE TRANSPORTER YGL114W-RELATED"/>
    <property type="match status" value="1"/>
</dbReference>
<feature type="transmembrane region" description="Helical" evidence="7">
    <location>
        <begin position="36"/>
        <end position="58"/>
    </location>
</feature>
<evidence type="ECO:0000256" key="2">
    <source>
        <dbReference type="ARBA" id="ARBA00008807"/>
    </source>
</evidence>
<dbReference type="EMBL" id="ML977346">
    <property type="protein sequence ID" value="KAF2108641.1"/>
    <property type="molecule type" value="Genomic_DNA"/>
</dbReference>
<keyword evidence="5 7" id="KW-1133">Transmembrane helix</keyword>
<dbReference type="InterPro" id="IPR045035">
    <property type="entry name" value="YSL-like"/>
</dbReference>
<keyword evidence="3" id="KW-0813">Transport</keyword>
<feature type="transmembrane region" description="Helical" evidence="7">
    <location>
        <begin position="280"/>
        <end position="299"/>
    </location>
</feature>
<dbReference type="GO" id="GO:0035673">
    <property type="term" value="F:oligopeptide transmembrane transporter activity"/>
    <property type="evidence" value="ECO:0007669"/>
    <property type="project" value="InterPro"/>
</dbReference>
<accession>A0A6A5YR64</accession>
<evidence type="ECO:0000256" key="5">
    <source>
        <dbReference type="ARBA" id="ARBA00022989"/>
    </source>
</evidence>
<evidence type="ECO:0000256" key="6">
    <source>
        <dbReference type="ARBA" id="ARBA00023136"/>
    </source>
</evidence>
<evidence type="ECO:0000256" key="7">
    <source>
        <dbReference type="SAM" id="Phobius"/>
    </source>
</evidence>
<dbReference type="InterPro" id="IPR004813">
    <property type="entry name" value="OPT"/>
</dbReference>
<evidence type="ECO:0000256" key="4">
    <source>
        <dbReference type="ARBA" id="ARBA00022692"/>
    </source>
</evidence>
<dbReference type="GO" id="GO:0000329">
    <property type="term" value="C:fungal-type vacuole membrane"/>
    <property type="evidence" value="ECO:0007669"/>
    <property type="project" value="TreeGrafter"/>
</dbReference>
<feature type="transmembrane region" description="Helical" evidence="7">
    <location>
        <begin position="132"/>
        <end position="150"/>
    </location>
</feature>
<comment type="similarity">
    <text evidence="2">Belongs to the oligopeptide OPT transporter family.</text>
</comment>
<evidence type="ECO:0000313" key="9">
    <source>
        <dbReference type="Proteomes" id="UP000799770"/>
    </source>
</evidence>
<protein>
    <submittedName>
        <fullName evidence="8">OPT oligopeptide transporter protein-domain-containing protein</fullName>
    </submittedName>
</protein>
<feature type="transmembrane region" description="Helical" evidence="7">
    <location>
        <begin position="222"/>
        <end position="243"/>
    </location>
</feature>
<dbReference type="NCBIfam" id="TIGR00728">
    <property type="entry name" value="OPT_sfam"/>
    <property type="match status" value="1"/>
</dbReference>
<dbReference type="OrthoDB" id="627262at2759"/>
<name>A0A6A5YR64_9PLEO</name>
<organism evidence="8 9">
    <name type="scientific">Lophiotrema nucula</name>
    <dbReference type="NCBI Taxonomy" id="690887"/>
    <lineage>
        <taxon>Eukaryota</taxon>
        <taxon>Fungi</taxon>
        <taxon>Dikarya</taxon>
        <taxon>Ascomycota</taxon>
        <taxon>Pezizomycotina</taxon>
        <taxon>Dothideomycetes</taxon>
        <taxon>Pleosporomycetidae</taxon>
        <taxon>Pleosporales</taxon>
        <taxon>Lophiotremataceae</taxon>
        <taxon>Lophiotrema</taxon>
    </lineage>
</organism>
<sequence>MLAGTVVGWGILSPLAKARGWAPGPVGDWVTGSRGWTIWICLAAMLADALVDLGWFAVQTLRSSWREYRHGQSMDSGERLRHEHDPREVDSISGIQSDNPLLTRFWLAIGLLLSIAIAIPAVALPFGRFMPTYVTVFAIIISLPLCIMGVKAVGTTDHNPASGIAKICQLIVGRVIPRSKPHAKLINLVAGGIAEAGAVQSGFMMQNFKTGLLSGSSPDTQFFGQLIGSFIGAILASALYRLYSTVYNIPNDTFQVPSGYVWRAGAALSVGEGLPEKTPVFGIVVALLFGSFAAMRIALGKSKWSAFIPMGIPFSVGMYNAPSFTLVRAMGGLAQWYWTSRMQRSETSLMVFACGLVLGEGLASIINLMLEALSIPHI</sequence>
<gene>
    <name evidence="8" type="ORF">BDV96DRAFT_555857</name>
</gene>
<dbReference type="AlphaFoldDB" id="A0A6A5YR64"/>
<keyword evidence="9" id="KW-1185">Reference proteome</keyword>
<dbReference type="PANTHER" id="PTHR31645:SF0">
    <property type="entry name" value="OLIGOPEPTIDE TRANSPORTER YGL114W-RELATED"/>
    <property type="match status" value="1"/>
</dbReference>
<feature type="transmembrane region" description="Helical" evidence="7">
    <location>
        <begin position="350"/>
        <end position="370"/>
    </location>
</feature>
<evidence type="ECO:0000313" key="8">
    <source>
        <dbReference type="EMBL" id="KAF2108641.1"/>
    </source>
</evidence>
<comment type="subcellular location">
    <subcellularLocation>
        <location evidence="1">Membrane</location>
        <topology evidence="1">Multi-pass membrane protein</topology>
    </subcellularLocation>
</comment>
<evidence type="ECO:0000256" key="1">
    <source>
        <dbReference type="ARBA" id="ARBA00004141"/>
    </source>
</evidence>
<keyword evidence="6 7" id="KW-0472">Membrane</keyword>
<evidence type="ECO:0000256" key="3">
    <source>
        <dbReference type="ARBA" id="ARBA00022448"/>
    </source>
</evidence>
<keyword evidence="4 7" id="KW-0812">Transmembrane</keyword>